<evidence type="ECO:0000313" key="1">
    <source>
        <dbReference type="EMBL" id="OHA24251.1"/>
    </source>
</evidence>
<dbReference type="AlphaFoldDB" id="A0A1G2MMI8"/>
<dbReference type="STRING" id="1802308.A3D50_00730"/>
<accession>A0A1G2MMI8</accession>
<gene>
    <name evidence="1" type="ORF">A3D50_00730</name>
</gene>
<dbReference type="EMBL" id="MHRM01000009">
    <property type="protein sequence ID" value="OHA24251.1"/>
    <property type="molecule type" value="Genomic_DNA"/>
</dbReference>
<name>A0A1G2MMI8_9BACT</name>
<dbReference type="Proteomes" id="UP000178413">
    <property type="component" value="Unassembled WGS sequence"/>
</dbReference>
<evidence type="ECO:0000313" key="2">
    <source>
        <dbReference type="Proteomes" id="UP000178413"/>
    </source>
</evidence>
<proteinExistence type="predicted"/>
<sequence length="146" mass="15923">MNNERLLRGSLEWRVNIKLGARITRRLTVLVVDTSKHHTAATMSLARSGHGCFAVTNLGAGIAAIRHGHFDVALVNPAIPYTPAAIFEIPRLGCDLVFVTDTGFSWECALGPCALEDHVVDGRKVIFCRSANKNRWAMAVSQLLGE</sequence>
<protein>
    <submittedName>
        <fullName evidence="1">Uncharacterized protein</fullName>
    </submittedName>
</protein>
<organism evidence="1 2">
    <name type="scientific">Candidatus Taylorbacteria bacterium RIFCSPHIGHO2_02_FULL_44_12</name>
    <dbReference type="NCBI Taxonomy" id="1802308"/>
    <lineage>
        <taxon>Bacteria</taxon>
        <taxon>Candidatus Tayloriibacteriota</taxon>
    </lineage>
</organism>
<reference evidence="1 2" key="1">
    <citation type="journal article" date="2016" name="Nat. Commun.">
        <title>Thousands of microbial genomes shed light on interconnected biogeochemical processes in an aquifer system.</title>
        <authorList>
            <person name="Anantharaman K."/>
            <person name="Brown C.T."/>
            <person name="Hug L.A."/>
            <person name="Sharon I."/>
            <person name="Castelle C.J."/>
            <person name="Probst A.J."/>
            <person name="Thomas B.C."/>
            <person name="Singh A."/>
            <person name="Wilkins M.J."/>
            <person name="Karaoz U."/>
            <person name="Brodie E.L."/>
            <person name="Williams K.H."/>
            <person name="Hubbard S.S."/>
            <person name="Banfield J.F."/>
        </authorList>
    </citation>
    <scope>NUCLEOTIDE SEQUENCE [LARGE SCALE GENOMIC DNA]</scope>
</reference>
<comment type="caution">
    <text evidence="1">The sequence shown here is derived from an EMBL/GenBank/DDBJ whole genome shotgun (WGS) entry which is preliminary data.</text>
</comment>